<comment type="caution">
    <text evidence="1">The sequence shown here is derived from an EMBL/GenBank/DDBJ whole genome shotgun (WGS) entry which is preliminary data.</text>
</comment>
<accession>A0ABS4AAF2</accession>
<dbReference type="Gene3D" id="3.90.1140.10">
    <property type="entry name" value="Cyclic phosphodiesterase"/>
    <property type="match status" value="1"/>
</dbReference>
<gene>
    <name evidence="1" type="ORF">J8J14_04300</name>
</gene>
<dbReference type="EMBL" id="JAGIZB010000003">
    <property type="protein sequence ID" value="MBP0443990.1"/>
    <property type="molecule type" value="Genomic_DNA"/>
</dbReference>
<evidence type="ECO:0000313" key="1">
    <source>
        <dbReference type="EMBL" id="MBP0443990.1"/>
    </source>
</evidence>
<sequence>MGVAQLARAALYWAPALDDPLHALGSTWLGRDAETGATLPQPAQQGFELWPLTADPRGYGLHATLKPPFRLSGSYAALRDDAARLAAATRPFELPPLEVASLSGFLALREAQPCPALQALADACVAALDPHRAPLTEAEIARRRPERLSDAGRYNLHHWGYPHVFGEWRFHVTLTQRLAPEQEAVIRPAAQAFLGTAAARPRRVTELCLFTQAAPGEPFLIAERLPLGG</sequence>
<proteinExistence type="predicted"/>
<dbReference type="Pfam" id="PF06299">
    <property type="entry name" value="DUF1045"/>
    <property type="match status" value="1"/>
</dbReference>
<reference evidence="1 2" key="1">
    <citation type="submission" date="2021-03" db="EMBL/GenBank/DDBJ databases">
        <authorList>
            <person name="So Y."/>
        </authorList>
    </citation>
    <scope>NUCLEOTIDE SEQUENCE [LARGE SCALE GENOMIC DNA]</scope>
    <source>
        <strain evidence="1 2">SSH11</strain>
    </source>
</reference>
<dbReference type="InterPro" id="IPR009389">
    <property type="entry name" value="DUF1045"/>
</dbReference>
<dbReference type="PIRSF" id="PIRSF033328">
    <property type="entry name" value="Phest_Mll4975"/>
    <property type="match status" value="1"/>
</dbReference>
<keyword evidence="2" id="KW-1185">Reference proteome</keyword>
<protein>
    <submittedName>
        <fullName evidence="1">DUF1045 domain-containing protein</fullName>
    </submittedName>
</protein>
<organism evidence="1 2">
    <name type="scientific">Pararoseomonas baculiformis</name>
    <dbReference type="NCBI Taxonomy" id="2820812"/>
    <lineage>
        <taxon>Bacteria</taxon>
        <taxon>Pseudomonadati</taxon>
        <taxon>Pseudomonadota</taxon>
        <taxon>Alphaproteobacteria</taxon>
        <taxon>Acetobacterales</taxon>
        <taxon>Acetobacteraceae</taxon>
        <taxon>Pararoseomonas</taxon>
    </lineage>
</organism>
<evidence type="ECO:0000313" key="2">
    <source>
        <dbReference type="Proteomes" id="UP000681594"/>
    </source>
</evidence>
<dbReference type="Proteomes" id="UP000681594">
    <property type="component" value="Unassembled WGS sequence"/>
</dbReference>
<name>A0ABS4AAF2_9PROT</name>